<evidence type="ECO:0000313" key="7">
    <source>
        <dbReference type="RefSeq" id="XP_028286289.1"/>
    </source>
</evidence>
<dbReference type="GO" id="GO:0030246">
    <property type="term" value="F:carbohydrate binding"/>
    <property type="evidence" value="ECO:0007669"/>
    <property type="project" value="UniProtKB-KW"/>
</dbReference>
<dbReference type="InterPro" id="IPR016187">
    <property type="entry name" value="CTDL_fold"/>
</dbReference>
<protein>
    <submittedName>
        <fullName evidence="7">Mannose-binding protein C-like</fullName>
    </submittedName>
</protein>
<dbReference type="GO" id="GO:0005771">
    <property type="term" value="C:multivesicular body"/>
    <property type="evidence" value="ECO:0007669"/>
    <property type="project" value="TreeGrafter"/>
</dbReference>
<dbReference type="InParanoid" id="A0A6P7KA60"/>
<keyword evidence="2" id="KW-0106">Calcium</keyword>
<evidence type="ECO:0000259" key="5">
    <source>
        <dbReference type="PROSITE" id="PS50041"/>
    </source>
</evidence>
<gene>
    <name evidence="7" type="primary">LOC114451692</name>
</gene>
<dbReference type="PANTHER" id="PTHR24024:SF15">
    <property type="entry name" value="PULMONARY SURFACTANT-ASSOCIATED PROTEIN D"/>
    <property type="match status" value="1"/>
</dbReference>
<evidence type="ECO:0000313" key="6">
    <source>
        <dbReference type="Proteomes" id="UP000515145"/>
    </source>
</evidence>
<keyword evidence="1" id="KW-0430">Lectin</keyword>
<dbReference type="PANTHER" id="PTHR24024">
    <property type="entry name" value="PULMONARY SURFACTANT-ASSOCIATED PROTEIN A"/>
    <property type="match status" value="1"/>
</dbReference>
<dbReference type="InterPro" id="IPR008160">
    <property type="entry name" value="Collagen"/>
</dbReference>
<dbReference type="InterPro" id="IPR051077">
    <property type="entry name" value="Ca-dependent_lectin"/>
</dbReference>
<keyword evidence="6" id="KW-1185">Reference proteome</keyword>
<dbReference type="AlphaFoldDB" id="A0A6P7KA60"/>
<sequence length="184" mass="19552">MKGPPGSKGLPGPVGEGGEPGVPGPLGPPGIPGAPGAPGSPGLPKHYLGGPVARDVEALKRTIARLDLVINFDFVRSVGQKIFVSFKERGSFSKAVQFCSQEGFELALPQNEEENTILTEVFGEGDEAAWLDVNNSNNLIFTKWGEGQAYTSVQASHCTVLTESGIWRMTRDCFLSAYIVCQTS</sequence>
<feature type="domain" description="C-type lectin" evidence="5">
    <location>
        <begin position="78"/>
        <end position="168"/>
    </location>
</feature>
<feature type="region of interest" description="Disordered" evidence="4">
    <location>
        <begin position="1"/>
        <end position="46"/>
    </location>
</feature>
<evidence type="ECO:0000256" key="1">
    <source>
        <dbReference type="ARBA" id="ARBA00022734"/>
    </source>
</evidence>
<dbReference type="GO" id="GO:0005615">
    <property type="term" value="C:extracellular space"/>
    <property type="evidence" value="ECO:0007669"/>
    <property type="project" value="TreeGrafter"/>
</dbReference>
<accession>A0A6P7KA60</accession>
<dbReference type="Pfam" id="PF01391">
    <property type="entry name" value="Collagen"/>
    <property type="match status" value="1"/>
</dbReference>
<dbReference type="Proteomes" id="UP000515145">
    <property type="component" value="Chromosome 19"/>
</dbReference>
<evidence type="ECO:0000256" key="3">
    <source>
        <dbReference type="ARBA" id="ARBA00023119"/>
    </source>
</evidence>
<dbReference type="OrthoDB" id="10255512at2759"/>
<dbReference type="Pfam" id="PF00059">
    <property type="entry name" value="Lectin_C"/>
    <property type="match status" value="1"/>
</dbReference>
<dbReference type="SUPFAM" id="SSF56436">
    <property type="entry name" value="C-type lectin-like"/>
    <property type="match status" value="1"/>
</dbReference>
<dbReference type="RefSeq" id="XP_028286289.1">
    <property type="nucleotide sequence ID" value="XM_028430488.1"/>
</dbReference>
<organism evidence="6 7">
    <name type="scientific">Parambassis ranga</name>
    <name type="common">Indian glassy fish</name>
    <dbReference type="NCBI Taxonomy" id="210632"/>
    <lineage>
        <taxon>Eukaryota</taxon>
        <taxon>Metazoa</taxon>
        <taxon>Chordata</taxon>
        <taxon>Craniata</taxon>
        <taxon>Vertebrata</taxon>
        <taxon>Euteleostomi</taxon>
        <taxon>Actinopterygii</taxon>
        <taxon>Neopterygii</taxon>
        <taxon>Teleostei</taxon>
        <taxon>Neoteleostei</taxon>
        <taxon>Acanthomorphata</taxon>
        <taxon>Ovalentaria</taxon>
        <taxon>Ambassidae</taxon>
        <taxon>Parambassis</taxon>
    </lineage>
</organism>
<keyword evidence="3" id="KW-0176">Collagen</keyword>
<dbReference type="PROSITE" id="PS50041">
    <property type="entry name" value="C_TYPE_LECTIN_2"/>
    <property type="match status" value="1"/>
</dbReference>
<dbReference type="GO" id="GO:0005581">
    <property type="term" value="C:collagen trimer"/>
    <property type="evidence" value="ECO:0007669"/>
    <property type="project" value="UniProtKB-KW"/>
</dbReference>
<reference evidence="7" key="1">
    <citation type="submission" date="2025-08" db="UniProtKB">
        <authorList>
            <consortium name="RefSeq"/>
        </authorList>
    </citation>
    <scope>IDENTIFICATION</scope>
</reference>
<dbReference type="GeneID" id="114451692"/>
<proteinExistence type="predicted"/>
<evidence type="ECO:0000256" key="2">
    <source>
        <dbReference type="ARBA" id="ARBA00022837"/>
    </source>
</evidence>
<name>A0A6P7KA60_9TELE</name>
<feature type="compositionally biased region" description="Gly residues" evidence="4">
    <location>
        <begin position="12"/>
        <end position="21"/>
    </location>
</feature>
<dbReference type="InterPro" id="IPR001304">
    <property type="entry name" value="C-type_lectin-like"/>
</dbReference>
<evidence type="ECO:0000256" key="4">
    <source>
        <dbReference type="SAM" id="MobiDB-lite"/>
    </source>
</evidence>
<feature type="compositionally biased region" description="Low complexity" evidence="4">
    <location>
        <begin position="1"/>
        <end position="11"/>
    </location>
</feature>
<dbReference type="Gene3D" id="3.10.100.10">
    <property type="entry name" value="Mannose-Binding Protein A, subunit A"/>
    <property type="match status" value="1"/>
</dbReference>
<dbReference type="InterPro" id="IPR016186">
    <property type="entry name" value="C-type_lectin-like/link_sf"/>
</dbReference>
<feature type="compositionally biased region" description="Pro residues" evidence="4">
    <location>
        <begin position="22"/>
        <end position="32"/>
    </location>
</feature>